<dbReference type="InterPro" id="IPR017926">
    <property type="entry name" value="GATASE"/>
</dbReference>
<dbReference type="FunFam" id="3.50.30.20:FF:000001">
    <property type="entry name" value="Carbamoyl-phosphate synthase small chain"/>
    <property type="match status" value="1"/>
</dbReference>
<evidence type="ECO:0000256" key="5">
    <source>
        <dbReference type="ARBA" id="ARBA00022598"/>
    </source>
</evidence>
<dbReference type="SUPFAM" id="SSF52021">
    <property type="entry name" value="Carbamoyl phosphate synthetase, small subunit N-terminal domain"/>
    <property type="match status" value="1"/>
</dbReference>
<comment type="similarity">
    <text evidence="3 13">Belongs to the CarA family.</text>
</comment>
<comment type="function">
    <text evidence="13">Small subunit of the glutamine-dependent carbamoyl phosphate synthetase (CPSase). CPSase catalyzes the formation of carbamoyl phosphate from the ammonia moiety of glutamine, carbonate, and phosphate donated by ATP, constituting the first step of 2 biosynthetic pathways, one leading to arginine and/or urea and the other to pyrimidine nucleotides. The small subunit (glutamine amidotransferase) binds and cleaves glutamine to supply the large subunit with the substrate ammonia.</text>
</comment>
<keyword evidence="10 13" id="KW-0665">Pyrimidine biosynthesis</keyword>
<evidence type="ECO:0000256" key="10">
    <source>
        <dbReference type="ARBA" id="ARBA00022975"/>
    </source>
</evidence>
<dbReference type="EMBL" id="CP041742">
    <property type="protein sequence ID" value="QDQ72867.1"/>
    <property type="molecule type" value="Genomic_DNA"/>
</dbReference>
<evidence type="ECO:0000259" key="14">
    <source>
        <dbReference type="SMART" id="SM01097"/>
    </source>
</evidence>
<dbReference type="OrthoDB" id="9804328at2"/>
<dbReference type="GO" id="GO:0044205">
    <property type="term" value="P:'de novo' UMP biosynthetic process"/>
    <property type="evidence" value="ECO:0007669"/>
    <property type="project" value="UniProtKB-UniRule"/>
</dbReference>
<evidence type="ECO:0000256" key="2">
    <source>
        <dbReference type="ARBA" id="ARBA00005077"/>
    </source>
</evidence>
<evidence type="ECO:0000256" key="11">
    <source>
        <dbReference type="ARBA" id="ARBA00048816"/>
    </source>
</evidence>
<dbReference type="GO" id="GO:0006526">
    <property type="term" value="P:L-arginine biosynthetic process"/>
    <property type="evidence" value="ECO:0007669"/>
    <property type="project" value="UniProtKB-UniRule"/>
</dbReference>
<dbReference type="NCBIfam" id="NF009475">
    <property type="entry name" value="PRK12838.1"/>
    <property type="match status" value="1"/>
</dbReference>
<dbReference type="UniPathway" id="UPA00070">
    <property type="reaction ID" value="UER00115"/>
</dbReference>
<comment type="pathway">
    <text evidence="1 13">Pyrimidine metabolism; UMP biosynthesis via de novo pathway; (S)-dihydroorotate from bicarbonate: step 1/3.</text>
</comment>
<reference evidence="15 16" key="1">
    <citation type="submission" date="2019-07" db="EMBL/GenBank/DDBJ databases">
        <title>Lysobacter weifangensis sp. nov., isolated from bensulfuron-methyl contaminated farmland soil.</title>
        <authorList>
            <person name="Zhao H."/>
        </authorList>
    </citation>
    <scope>NUCLEOTIDE SEQUENCE [LARGE SCALE GENOMIC DNA]</scope>
    <source>
        <strain evidence="15 16">CC-Bw-6</strain>
    </source>
</reference>
<dbReference type="PRINTS" id="PR00099">
    <property type="entry name" value="CPSGATASE"/>
</dbReference>
<dbReference type="GO" id="GO:0006207">
    <property type="term" value="P:'de novo' pyrimidine nucleobase biosynthetic process"/>
    <property type="evidence" value="ECO:0007669"/>
    <property type="project" value="InterPro"/>
</dbReference>
<dbReference type="Gene3D" id="3.40.50.880">
    <property type="match status" value="1"/>
</dbReference>
<dbReference type="PROSITE" id="PS51273">
    <property type="entry name" value="GATASE_TYPE_1"/>
    <property type="match status" value="1"/>
</dbReference>
<comment type="catalytic activity">
    <reaction evidence="11 13">
        <text>hydrogencarbonate + L-glutamine + 2 ATP + H2O = carbamoyl phosphate + L-glutamate + 2 ADP + phosphate + 2 H(+)</text>
        <dbReference type="Rhea" id="RHEA:18633"/>
        <dbReference type="ChEBI" id="CHEBI:15377"/>
        <dbReference type="ChEBI" id="CHEBI:15378"/>
        <dbReference type="ChEBI" id="CHEBI:17544"/>
        <dbReference type="ChEBI" id="CHEBI:29985"/>
        <dbReference type="ChEBI" id="CHEBI:30616"/>
        <dbReference type="ChEBI" id="CHEBI:43474"/>
        <dbReference type="ChEBI" id="CHEBI:58228"/>
        <dbReference type="ChEBI" id="CHEBI:58359"/>
        <dbReference type="ChEBI" id="CHEBI:456216"/>
        <dbReference type="EC" id="6.3.5.5"/>
    </reaction>
</comment>
<feature type="region of interest" description="CPSase" evidence="13">
    <location>
        <begin position="1"/>
        <end position="189"/>
    </location>
</feature>
<dbReference type="NCBIfam" id="TIGR01368">
    <property type="entry name" value="CPSaseIIsmall"/>
    <property type="match status" value="1"/>
</dbReference>
<dbReference type="InterPro" id="IPR006274">
    <property type="entry name" value="CarbamoylP_synth_ssu"/>
</dbReference>
<comment type="subunit">
    <text evidence="13">Composed of two chains; the small (or glutamine) chain promotes the hydrolysis of glutamine to ammonia, which is used by the large (or ammonia) chain to synthesize carbamoyl phosphate. Tetramer of heterodimers (alpha,beta)4.</text>
</comment>
<feature type="binding site" evidence="13">
    <location>
        <position position="267"/>
    </location>
    <ligand>
        <name>L-glutamine</name>
        <dbReference type="ChEBI" id="CHEBI:58359"/>
    </ligand>
</feature>
<feature type="binding site" evidence="13">
    <location>
        <position position="270"/>
    </location>
    <ligand>
        <name>L-glutamine</name>
        <dbReference type="ChEBI" id="CHEBI:58359"/>
    </ligand>
</feature>
<dbReference type="PRINTS" id="PR00096">
    <property type="entry name" value="GATASE"/>
</dbReference>
<dbReference type="InterPro" id="IPR035686">
    <property type="entry name" value="CPSase_GATase1"/>
</dbReference>
<keyword evidence="8 13" id="KW-0067">ATP-binding</keyword>
<dbReference type="Pfam" id="PF00117">
    <property type="entry name" value="GATase"/>
    <property type="match status" value="1"/>
</dbReference>
<feature type="binding site" evidence="13">
    <location>
        <position position="47"/>
    </location>
    <ligand>
        <name>L-glutamine</name>
        <dbReference type="ChEBI" id="CHEBI:58359"/>
    </ligand>
</feature>
<comment type="catalytic activity">
    <reaction evidence="12 13">
        <text>L-glutamine + H2O = L-glutamate + NH4(+)</text>
        <dbReference type="Rhea" id="RHEA:15889"/>
        <dbReference type="ChEBI" id="CHEBI:15377"/>
        <dbReference type="ChEBI" id="CHEBI:28938"/>
        <dbReference type="ChEBI" id="CHEBI:29985"/>
        <dbReference type="ChEBI" id="CHEBI:58359"/>
    </reaction>
</comment>
<proteinExistence type="inferred from homology"/>
<dbReference type="InterPro" id="IPR036480">
    <property type="entry name" value="CarbP_synth_ssu_N_sf"/>
</dbReference>
<dbReference type="FunFam" id="3.40.50.880:FF:000011">
    <property type="entry name" value="Carbamoyl-phosphate synthase small chain"/>
    <property type="match status" value="1"/>
</dbReference>
<feature type="domain" description="Carbamoyl-phosphate synthase small subunit N-terminal" evidence="14">
    <location>
        <begin position="3"/>
        <end position="133"/>
    </location>
</feature>
<dbReference type="InterPro" id="IPR029062">
    <property type="entry name" value="Class_I_gatase-like"/>
</dbReference>
<dbReference type="AlphaFoldDB" id="A0A516V2Y3"/>
<evidence type="ECO:0000256" key="7">
    <source>
        <dbReference type="ARBA" id="ARBA00022741"/>
    </source>
</evidence>
<dbReference type="HAMAP" id="MF_01209">
    <property type="entry name" value="CPSase_S_chain"/>
    <property type="match status" value="1"/>
</dbReference>
<keyword evidence="9 13" id="KW-0315">Glutamine amidotransferase</keyword>
<feature type="binding site" evidence="13">
    <location>
        <position position="311"/>
    </location>
    <ligand>
        <name>L-glutamine</name>
        <dbReference type="ChEBI" id="CHEBI:58359"/>
    </ligand>
</feature>
<dbReference type="RefSeq" id="WP_143878381.1">
    <property type="nucleotide sequence ID" value="NZ_BAABLZ010000002.1"/>
</dbReference>
<feature type="binding site" evidence="13">
    <location>
        <position position="310"/>
    </location>
    <ligand>
        <name>L-glutamine</name>
        <dbReference type="ChEBI" id="CHEBI:58359"/>
    </ligand>
</feature>
<dbReference type="Proteomes" id="UP000315891">
    <property type="component" value="Chromosome"/>
</dbReference>
<evidence type="ECO:0000256" key="9">
    <source>
        <dbReference type="ARBA" id="ARBA00022962"/>
    </source>
</evidence>
<keyword evidence="6 13" id="KW-0028">Amino-acid biosynthesis</keyword>
<dbReference type="SUPFAM" id="SSF52317">
    <property type="entry name" value="Class I glutamine amidotransferase-like"/>
    <property type="match status" value="1"/>
</dbReference>
<evidence type="ECO:0000256" key="13">
    <source>
        <dbReference type="HAMAP-Rule" id="MF_01209"/>
    </source>
</evidence>
<keyword evidence="4 13" id="KW-0055">Arginine biosynthesis</keyword>
<feature type="active site" evidence="13">
    <location>
        <position position="350"/>
    </location>
</feature>
<dbReference type="PRINTS" id="PR00097">
    <property type="entry name" value="ANTSNTHASEII"/>
</dbReference>
<organism evidence="15 16">
    <name type="scientific">Pseudoluteimonas lycopersici</name>
    <dbReference type="NCBI Taxonomy" id="1324796"/>
    <lineage>
        <taxon>Bacteria</taxon>
        <taxon>Pseudomonadati</taxon>
        <taxon>Pseudomonadota</taxon>
        <taxon>Gammaproteobacteria</taxon>
        <taxon>Lysobacterales</taxon>
        <taxon>Lysobacteraceae</taxon>
        <taxon>Pseudoluteimonas</taxon>
    </lineage>
</organism>
<feature type="binding site" evidence="13">
    <location>
        <position position="308"/>
    </location>
    <ligand>
        <name>L-glutamine</name>
        <dbReference type="ChEBI" id="CHEBI:58359"/>
    </ligand>
</feature>
<evidence type="ECO:0000313" key="15">
    <source>
        <dbReference type="EMBL" id="QDQ72867.1"/>
    </source>
</evidence>
<accession>A0A516V2Y3</accession>
<evidence type="ECO:0000256" key="12">
    <source>
        <dbReference type="ARBA" id="ARBA00049285"/>
    </source>
</evidence>
<keyword evidence="16" id="KW-1185">Reference proteome</keyword>
<keyword evidence="5 13" id="KW-0436">Ligase</keyword>
<dbReference type="InterPro" id="IPR002474">
    <property type="entry name" value="CarbamoylP_synth_ssu_N"/>
</dbReference>
<name>A0A516V2Y3_9GAMM</name>
<evidence type="ECO:0000313" key="16">
    <source>
        <dbReference type="Proteomes" id="UP000315891"/>
    </source>
</evidence>
<evidence type="ECO:0000256" key="8">
    <source>
        <dbReference type="ARBA" id="ARBA00022840"/>
    </source>
</evidence>
<dbReference type="SMART" id="SM01097">
    <property type="entry name" value="CPSase_sm_chain"/>
    <property type="match status" value="1"/>
</dbReference>
<dbReference type="InterPro" id="IPR050472">
    <property type="entry name" value="Anth_synth/Amidotransfase"/>
</dbReference>
<keyword evidence="7 13" id="KW-0547">Nucleotide-binding</keyword>
<dbReference type="GO" id="GO:0004359">
    <property type="term" value="F:glutaminase activity"/>
    <property type="evidence" value="ECO:0007669"/>
    <property type="project" value="RHEA"/>
</dbReference>
<protein>
    <recommendedName>
        <fullName evidence="13">Carbamoyl phosphate synthase small chain</fullName>
        <ecNumber evidence="13">6.3.5.5</ecNumber>
    </recommendedName>
    <alternativeName>
        <fullName evidence="13">Carbamoyl phosphate synthetase glutamine chain</fullName>
    </alternativeName>
</protein>
<evidence type="ECO:0000256" key="1">
    <source>
        <dbReference type="ARBA" id="ARBA00004812"/>
    </source>
</evidence>
<dbReference type="GO" id="GO:0004088">
    <property type="term" value="F:carbamoyl-phosphate synthase (glutamine-hydrolyzing) activity"/>
    <property type="evidence" value="ECO:0007669"/>
    <property type="project" value="UniProtKB-UniRule"/>
</dbReference>
<dbReference type="Pfam" id="PF00988">
    <property type="entry name" value="CPSase_sm_chain"/>
    <property type="match status" value="1"/>
</dbReference>
<feature type="active site" evidence="13">
    <location>
        <position position="352"/>
    </location>
</feature>
<dbReference type="PANTHER" id="PTHR43418:SF7">
    <property type="entry name" value="CARBAMOYL-PHOSPHATE SYNTHASE SMALL CHAIN"/>
    <property type="match status" value="1"/>
</dbReference>
<dbReference type="PANTHER" id="PTHR43418">
    <property type="entry name" value="MULTIFUNCTIONAL TRYPTOPHAN BIOSYNTHESIS PROTEIN-RELATED"/>
    <property type="match status" value="1"/>
</dbReference>
<evidence type="ECO:0000256" key="4">
    <source>
        <dbReference type="ARBA" id="ARBA00022571"/>
    </source>
</evidence>
<feature type="active site" description="Nucleophile" evidence="13">
    <location>
        <position position="266"/>
    </location>
</feature>
<dbReference type="Gene3D" id="3.50.30.20">
    <property type="entry name" value="Carbamoyl-phosphate synthase small subunit, N-terminal domain"/>
    <property type="match status" value="1"/>
</dbReference>
<dbReference type="UniPathway" id="UPA00068">
    <property type="reaction ID" value="UER00171"/>
</dbReference>
<feature type="binding site" evidence="13">
    <location>
        <position position="238"/>
    </location>
    <ligand>
        <name>L-glutamine</name>
        <dbReference type="ChEBI" id="CHEBI:58359"/>
    </ligand>
</feature>
<dbReference type="GO" id="GO:0006541">
    <property type="term" value="P:glutamine metabolic process"/>
    <property type="evidence" value="ECO:0007669"/>
    <property type="project" value="InterPro"/>
</dbReference>
<evidence type="ECO:0000256" key="3">
    <source>
        <dbReference type="ARBA" id="ARBA00007800"/>
    </source>
</evidence>
<dbReference type="GO" id="GO:0005524">
    <property type="term" value="F:ATP binding"/>
    <property type="evidence" value="ECO:0007669"/>
    <property type="project" value="UniProtKB-UniRule"/>
</dbReference>
<sequence length="374" mass="40509">MTTPAILALEDGTVFEGISVGSTGLYVGEVVFNTAMTGYQEILTDPSYARQLVTLTYPHIGNTGCTDQDDEAGQAWAAGLIVRDVPRRPSNWRSQVALPEWLQARGIVAIAGIDTRKLTRMLRERGAQNGALMAGDDIDADKAIEAARKFPGLKGMDLAKVVSTQERYSWQEGELDLDRGEFVHAEPKFKVVAYDFGAKRNILRMLAERGCDVIVVPAQTPASDVLAMKPDGIFLSNGPGDPEPCDYAIAAIREFVAKKIPLYGICLGHQLLGLAVGAKTMKMPHGHHGANHPVIDIDSGRVMITSQNHGFCIDEATLPANARVTHRSLFDGSNQGIELIDAPAFSFQGHPEASPGPHDVALLFDKFIALMEKH</sequence>
<dbReference type="EC" id="6.3.5.5" evidence="13"/>
<gene>
    <name evidence="13 15" type="primary">carA</name>
    <name evidence="15" type="ORF">FNZ56_02735</name>
</gene>
<dbReference type="CDD" id="cd01744">
    <property type="entry name" value="GATase1_CPSase"/>
    <property type="match status" value="1"/>
</dbReference>
<comment type="pathway">
    <text evidence="2 13">Amino-acid biosynthesis; L-arginine biosynthesis; carbamoyl phosphate from bicarbonate: step 1/1.</text>
</comment>
<evidence type="ECO:0000256" key="6">
    <source>
        <dbReference type="ARBA" id="ARBA00022605"/>
    </source>
</evidence>
<feature type="binding site" evidence="13">
    <location>
        <position position="240"/>
    </location>
    <ligand>
        <name>L-glutamine</name>
        <dbReference type="ChEBI" id="CHEBI:58359"/>
    </ligand>
</feature>